<dbReference type="InterPro" id="IPR050772">
    <property type="entry name" value="Hydratase-Decarb/MhpD_sf"/>
</dbReference>
<gene>
    <name evidence="3" type="ORF">FHR97_002338</name>
</gene>
<dbReference type="EMBL" id="JACHXR010000005">
    <property type="protein sequence ID" value="MBB3231483.1"/>
    <property type="molecule type" value="Genomic_DNA"/>
</dbReference>
<dbReference type="PANTHER" id="PTHR30143">
    <property type="entry name" value="ACID HYDRATASE"/>
    <property type="match status" value="1"/>
</dbReference>
<evidence type="ECO:0000313" key="4">
    <source>
        <dbReference type="Proteomes" id="UP000518892"/>
    </source>
</evidence>
<sequence>MTRDQIIAAGAERLIQAHRQGRPTPVPSDIPLAEEADAYAIQERVSATLGTPAGWKLGGIVRGETPRYSRLFREFNQASPGVCHRRDHQVVFLEPELAVVLGEAIPARATPYTLAEIAPRVSGLHAAIEVVDSRFDSWPEVPALWQLADGLSHGGFVLGSGVAPGALDRLVDAEYRLTLDGQVALAGRGGHPGGDPAALLVEMINARLVRDGEGFAAGEVITTGTFDGVVEMLAGQQARLVFAGIGEASLRLEP</sequence>
<dbReference type="Proteomes" id="UP000518892">
    <property type="component" value="Unassembled WGS sequence"/>
</dbReference>
<evidence type="ECO:0000313" key="3">
    <source>
        <dbReference type="EMBL" id="MBB3231483.1"/>
    </source>
</evidence>
<comment type="caution">
    <text evidence="3">The sequence shown here is derived from an EMBL/GenBank/DDBJ whole genome shotgun (WGS) entry which is preliminary data.</text>
</comment>
<dbReference type="GO" id="GO:0008684">
    <property type="term" value="F:2-oxopent-4-enoate hydratase activity"/>
    <property type="evidence" value="ECO:0007669"/>
    <property type="project" value="TreeGrafter"/>
</dbReference>
<evidence type="ECO:0000259" key="2">
    <source>
        <dbReference type="Pfam" id="PF01557"/>
    </source>
</evidence>
<keyword evidence="1" id="KW-0456">Lyase</keyword>
<dbReference type="RefSeq" id="WP_183383951.1">
    <property type="nucleotide sequence ID" value="NZ_JACHXR010000005.1"/>
</dbReference>
<dbReference type="Pfam" id="PF01557">
    <property type="entry name" value="FAA_hydrolase"/>
    <property type="match status" value="1"/>
</dbReference>
<keyword evidence="4" id="KW-1185">Reference proteome</keyword>
<dbReference type="Gene3D" id="3.90.850.10">
    <property type="entry name" value="Fumarylacetoacetase-like, C-terminal domain"/>
    <property type="match status" value="1"/>
</dbReference>
<organism evidence="3 4">
    <name type="scientific">Halomonas stenophila</name>
    <dbReference type="NCBI Taxonomy" id="795312"/>
    <lineage>
        <taxon>Bacteria</taxon>
        <taxon>Pseudomonadati</taxon>
        <taxon>Pseudomonadota</taxon>
        <taxon>Gammaproteobacteria</taxon>
        <taxon>Oceanospirillales</taxon>
        <taxon>Halomonadaceae</taxon>
        <taxon>Halomonas</taxon>
    </lineage>
</organism>
<accession>A0A7W5EU55</accession>
<dbReference type="SUPFAM" id="SSF56529">
    <property type="entry name" value="FAH"/>
    <property type="match status" value="1"/>
</dbReference>
<protein>
    <submittedName>
        <fullName evidence="3">2-keto-4-pentenoate hydratase</fullName>
    </submittedName>
</protein>
<reference evidence="3 4" key="1">
    <citation type="submission" date="2020-08" db="EMBL/GenBank/DDBJ databases">
        <title>Genomic Encyclopedia of Type Strains, Phase III (KMG-III): the genomes of soil and plant-associated and newly described type strains.</title>
        <authorList>
            <person name="Whitman W."/>
        </authorList>
    </citation>
    <scope>NUCLEOTIDE SEQUENCE [LARGE SCALE GENOMIC DNA]</scope>
    <source>
        <strain evidence="3 4">CECT 7744</strain>
    </source>
</reference>
<proteinExistence type="predicted"/>
<dbReference type="PANTHER" id="PTHR30143:SF0">
    <property type="entry name" value="2-KETO-4-PENTENOATE HYDRATASE"/>
    <property type="match status" value="1"/>
</dbReference>
<dbReference type="InterPro" id="IPR036663">
    <property type="entry name" value="Fumarylacetoacetase_C_sf"/>
</dbReference>
<evidence type="ECO:0000256" key="1">
    <source>
        <dbReference type="ARBA" id="ARBA00023239"/>
    </source>
</evidence>
<name>A0A7W5EU55_9GAMM</name>
<dbReference type="GO" id="GO:0005737">
    <property type="term" value="C:cytoplasm"/>
    <property type="evidence" value="ECO:0007669"/>
    <property type="project" value="TreeGrafter"/>
</dbReference>
<dbReference type="AlphaFoldDB" id="A0A7W5EU55"/>
<dbReference type="InterPro" id="IPR011234">
    <property type="entry name" value="Fumarylacetoacetase-like_C"/>
</dbReference>
<feature type="domain" description="Fumarylacetoacetase-like C-terminal" evidence="2">
    <location>
        <begin position="89"/>
        <end position="248"/>
    </location>
</feature>